<dbReference type="KEGG" id="vei:Veis_3526"/>
<accession>A1WNN8</accession>
<dbReference type="Proteomes" id="UP000000374">
    <property type="component" value="Chromosome"/>
</dbReference>
<feature type="domain" description="GspL cytoplasmic actin-ATPase-like" evidence="1">
    <location>
        <begin position="44"/>
        <end position="153"/>
    </location>
</feature>
<dbReference type="InterPro" id="IPR043129">
    <property type="entry name" value="ATPase_NBD"/>
</dbReference>
<dbReference type="SUPFAM" id="SSF53067">
    <property type="entry name" value="Actin-like ATPase domain"/>
    <property type="match status" value="1"/>
</dbReference>
<dbReference type="HOGENOM" id="CLU_640597_0_0_4"/>
<dbReference type="Pfam" id="PF05134">
    <property type="entry name" value="T2SSL"/>
    <property type="match status" value="1"/>
</dbReference>
<proteinExistence type="predicted"/>
<reference evidence="3" key="1">
    <citation type="submission" date="2006-12" db="EMBL/GenBank/DDBJ databases">
        <title>Complete sequence of chromosome 1 of Verminephrobacter eiseniae EF01-2.</title>
        <authorList>
            <person name="Copeland A."/>
            <person name="Lucas S."/>
            <person name="Lapidus A."/>
            <person name="Barry K."/>
            <person name="Detter J.C."/>
            <person name="Glavina del Rio T."/>
            <person name="Dalin E."/>
            <person name="Tice H."/>
            <person name="Pitluck S."/>
            <person name="Chertkov O."/>
            <person name="Brettin T."/>
            <person name="Bruce D."/>
            <person name="Han C."/>
            <person name="Tapia R."/>
            <person name="Gilna P."/>
            <person name="Schmutz J."/>
            <person name="Larimer F."/>
            <person name="Land M."/>
            <person name="Hauser L."/>
            <person name="Kyrpides N."/>
            <person name="Kim E."/>
            <person name="Stahl D."/>
            <person name="Richardson P."/>
        </authorList>
    </citation>
    <scope>NUCLEOTIDE SEQUENCE [LARGE SCALE GENOMIC DNA]</scope>
    <source>
        <strain evidence="3">EF01-2</strain>
    </source>
</reference>
<dbReference type="GO" id="GO:0009276">
    <property type="term" value="C:Gram-negative-bacterium-type cell wall"/>
    <property type="evidence" value="ECO:0007669"/>
    <property type="project" value="InterPro"/>
</dbReference>
<organism evidence="2 3">
    <name type="scientific">Verminephrobacter eiseniae (strain EF01-2)</name>
    <dbReference type="NCBI Taxonomy" id="391735"/>
    <lineage>
        <taxon>Bacteria</taxon>
        <taxon>Pseudomonadati</taxon>
        <taxon>Pseudomonadota</taxon>
        <taxon>Betaproteobacteria</taxon>
        <taxon>Burkholderiales</taxon>
        <taxon>Comamonadaceae</taxon>
        <taxon>Verminephrobacter</taxon>
    </lineage>
</organism>
<dbReference type="AlphaFoldDB" id="A1WNN8"/>
<protein>
    <submittedName>
        <fullName evidence="2">General secretion pathway L</fullName>
    </submittedName>
</protein>
<dbReference type="OrthoDB" id="8557903at2"/>
<dbReference type="NCBIfam" id="TIGR01709">
    <property type="entry name" value="typeII_sec_gspL"/>
    <property type="match status" value="1"/>
</dbReference>
<dbReference type="RefSeq" id="WP_011811237.1">
    <property type="nucleotide sequence ID" value="NC_008786.1"/>
</dbReference>
<dbReference type="STRING" id="391735.Veis_3526"/>
<dbReference type="InterPro" id="IPR024230">
    <property type="entry name" value="GspL_cyto_dom"/>
</dbReference>
<evidence type="ECO:0000313" key="3">
    <source>
        <dbReference type="Proteomes" id="UP000000374"/>
    </source>
</evidence>
<dbReference type="EMBL" id="CP000542">
    <property type="protein sequence ID" value="ABM59245.1"/>
    <property type="molecule type" value="Genomic_DNA"/>
</dbReference>
<dbReference type="GeneID" id="76461935"/>
<evidence type="ECO:0000259" key="1">
    <source>
        <dbReference type="Pfam" id="PF05134"/>
    </source>
</evidence>
<sequence>MSTLILFLPPGRPGPATEYSYTLTADGHHATGHASAPAALLPEPARPGAEVVAVVPARALSWQRLLLPPGLPLGAGQQTPRLRSALEGLLEDRVLDDVGQLHFAIEPGAQVGQALWVAVCDRDWLRENLQALEAAGRRVARVVPEFAPGPTASAGPELCALGTPEDAYLVLSGQGADQGVAVLPLSRMALALAQTGSAADQTPVLRAEPAVAALAERTLGQSAGLYTASQRALDAARSHWDLAQFDLASSGSRRAMRKAGSTLSAWLYAPRWRAARWGAGLLALTQLAGLNVWAWHERQTLAAKQAAVHAVLTQTFAQVQVVANAPVQMENELARLRQAAGSVSASDLEPMLAAADAALPAGRLPTAIEYSPGALRLRGLALVPDEASALSGRLQAAGYQASVEDGNLWLRTQASP</sequence>
<dbReference type="eggNOG" id="COG3297">
    <property type="taxonomic scope" value="Bacteria"/>
</dbReference>
<dbReference type="GO" id="GO:0015628">
    <property type="term" value="P:protein secretion by the type II secretion system"/>
    <property type="evidence" value="ECO:0007669"/>
    <property type="project" value="InterPro"/>
</dbReference>
<name>A1WNN8_VEREI</name>
<dbReference type="Gene3D" id="3.30.420.380">
    <property type="match status" value="1"/>
</dbReference>
<keyword evidence="3" id="KW-1185">Reference proteome</keyword>
<gene>
    <name evidence="2" type="ordered locus">Veis_3526</name>
</gene>
<evidence type="ECO:0000313" key="2">
    <source>
        <dbReference type="EMBL" id="ABM59245.1"/>
    </source>
</evidence>
<dbReference type="InterPro" id="IPR007812">
    <property type="entry name" value="T2SS_protein-GspL"/>
</dbReference>
<dbReference type="GO" id="GO:0015627">
    <property type="term" value="C:type II protein secretion system complex"/>
    <property type="evidence" value="ECO:0007669"/>
    <property type="project" value="InterPro"/>
</dbReference>